<dbReference type="Pfam" id="PF01535">
    <property type="entry name" value="PPR"/>
    <property type="match status" value="4"/>
</dbReference>
<feature type="repeat" description="PPR" evidence="2">
    <location>
        <begin position="115"/>
        <end position="149"/>
    </location>
</feature>
<feature type="repeat" description="PPR" evidence="2">
    <location>
        <begin position="382"/>
        <end position="418"/>
    </location>
</feature>
<feature type="non-terminal residue" evidence="3">
    <location>
        <position position="445"/>
    </location>
</feature>
<organism evidence="3 4">
    <name type="scientific">Genlisea aurea</name>
    <dbReference type="NCBI Taxonomy" id="192259"/>
    <lineage>
        <taxon>Eukaryota</taxon>
        <taxon>Viridiplantae</taxon>
        <taxon>Streptophyta</taxon>
        <taxon>Embryophyta</taxon>
        <taxon>Tracheophyta</taxon>
        <taxon>Spermatophyta</taxon>
        <taxon>Magnoliopsida</taxon>
        <taxon>eudicotyledons</taxon>
        <taxon>Gunneridae</taxon>
        <taxon>Pentapetalae</taxon>
        <taxon>asterids</taxon>
        <taxon>lamiids</taxon>
        <taxon>Lamiales</taxon>
        <taxon>Lentibulariaceae</taxon>
        <taxon>Genlisea</taxon>
    </lineage>
</organism>
<evidence type="ECO:0000256" key="1">
    <source>
        <dbReference type="ARBA" id="ARBA00022737"/>
    </source>
</evidence>
<proteinExistence type="predicted"/>
<dbReference type="FunFam" id="1.25.40.10:FF:000442">
    <property type="entry name" value="Pentatricopeptide repeat-containing protein At3g49710"/>
    <property type="match status" value="2"/>
</dbReference>
<dbReference type="GO" id="GO:0009451">
    <property type="term" value="P:RNA modification"/>
    <property type="evidence" value="ECO:0007669"/>
    <property type="project" value="InterPro"/>
</dbReference>
<dbReference type="InterPro" id="IPR002885">
    <property type="entry name" value="PPR_rpt"/>
</dbReference>
<dbReference type="Proteomes" id="UP000015453">
    <property type="component" value="Unassembled WGS sequence"/>
</dbReference>
<dbReference type="NCBIfam" id="TIGR00756">
    <property type="entry name" value="PPR"/>
    <property type="match status" value="4"/>
</dbReference>
<sequence>RRSTDMTARKTRKYPCLVQKLFDLTCRRRLRDAVDILPLLSRNGIRLKSRVIASLIRQCADEKSVDSGNLVGLHLKLTGRKRCDLFLSNHLIFMYAKCGDLVKAREVFDKMPVRNLYSWNNMLSGYCNSGMIKAAVRLFDRMPGRNFLSWNAMVTAYVRCGWFDEAVKLYMELRKLDIGFNEYSFAGVLSVCVKLKELWLTKQLHCQVLVVGFLSNMILSSSVTDAYSKCGEMGDARRLFDDMKKRDTVAWTILISGYSQAADMTSAQEIFDAMPKRNTFSWNALIGGYSRNGKGDHSLELFSQMMMLGFESDEFTYSSCFLACGTTAFLEIGRQLHTRAITSGIRPNVAVVSSLIRMYSSCRRFDIAKRVLTNGNRHRQHHVLPWNTMMAALSDHHGNGKRLALRIFFEMLSLGVEPEADTFIVLFDACRGSSVLVEGIRLFES</sequence>
<dbReference type="PANTHER" id="PTHR47926">
    <property type="entry name" value="PENTATRICOPEPTIDE REPEAT-CONTAINING PROTEIN"/>
    <property type="match status" value="1"/>
</dbReference>
<dbReference type="Gene3D" id="1.25.40.10">
    <property type="entry name" value="Tetratricopeptide repeat domain"/>
    <property type="match status" value="3"/>
</dbReference>
<dbReference type="Pfam" id="PF13041">
    <property type="entry name" value="PPR_2"/>
    <property type="match status" value="1"/>
</dbReference>
<evidence type="ECO:0000313" key="3">
    <source>
        <dbReference type="EMBL" id="EPS74289.1"/>
    </source>
</evidence>
<evidence type="ECO:0000313" key="4">
    <source>
        <dbReference type="Proteomes" id="UP000015453"/>
    </source>
</evidence>
<dbReference type="InterPro" id="IPR046960">
    <property type="entry name" value="PPR_At4g14850-like_plant"/>
</dbReference>
<feature type="repeat" description="PPR" evidence="2">
    <location>
        <begin position="278"/>
        <end position="312"/>
    </location>
</feature>
<dbReference type="InterPro" id="IPR011990">
    <property type="entry name" value="TPR-like_helical_dom_sf"/>
</dbReference>
<reference evidence="3 4" key="1">
    <citation type="journal article" date="2013" name="BMC Genomics">
        <title>The miniature genome of a carnivorous plant Genlisea aurea contains a low number of genes and short non-coding sequences.</title>
        <authorList>
            <person name="Leushkin E.V."/>
            <person name="Sutormin R.A."/>
            <person name="Nabieva E.R."/>
            <person name="Penin A.A."/>
            <person name="Kondrashov A.S."/>
            <person name="Logacheva M.D."/>
        </authorList>
    </citation>
    <scope>NUCLEOTIDE SEQUENCE [LARGE SCALE GENOMIC DNA]</scope>
</reference>
<keyword evidence="4" id="KW-1185">Reference proteome</keyword>
<dbReference type="PANTHER" id="PTHR47926:SF465">
    <property type="entry name" value="PENTATRICOPEPTIDE REPEAT (PPR-LIKE) SUPERFAMILY PROTEIN"/>
    <property type="match status" value="1"/>
</dbReference>
<feature type="non-terminal residue" evidence="3">
    <location>
        <position position="1"/>
    </location>
</feature>
<accession>S8D3H8</accession>
<evidence type="ECO:0000256" key="2">
    <source>
        <dbReference type="PROSITE-ProRule" id="PRU00708"/>
    </source>
</evidence>
<dbReference type="GO" id="GO:0003723">
    <property type="term" value="F:RNA binding"/>
    <property type="evidence" value="ECO:0007669"/>
    <property type="project" value="InterPro"/>
</dbReference>
<feature type="repeat" description="PPR" evidence="2">
    <location>
        <begin position="216"/>
        <end position="246"/>
    </location>
</feature>
<dbReference type="AlphaFoldDB" id="S8D3H8"/>
<dbReference type="PROSITE" id="PS51375">
    <property type="entry name" value="PPR"/>
    <property type="match status" value="5"/>
</dbReference>
<dbReference type="OrthoDB" id="185373at2759"/>
<protein>
    <recommendedName>
        <fullName evidence="5">Pentatricopeptide repeat-containing protein</fullName>
    </recommendedName>
</protein>
<evidence type="ECO:0008006" key="5">
    <source>
        <dbReference type="Google" id="ProtNLM"/>
    </source>
</evidence>
<keyword evidence="1" id="KW-0677">Repeat</keyword>
<name>S8D3H8_9LAMI</name>
<feature type="repeat" description="PPR" evidence="2">
    <location>
        <begin position="247"/>
        <end position="277"/>
    </location>
</feature>
<gene>
    <name evidence="3" type="ORF">M569_00469</name>
</gene>
<comment type="caution">
    <text evidence="3">The sequence shown here is derived from an EMBL/GenBank/DDBJ whole genome shotgun (WGS) entry which is preliminary data.</text>
</comment>
<dbReference type="EMBL" id="AUSU01000121">
    <property type="protein sequence ID" value="EPS74289.1"/>
    <property type="molecule type" value="Genomic_DNA"/>
</dbReference>